<gene>
    <name evidence="3" type="ORF">K8P03_05765</name>
</gene>
<keyword evidence="2" id="KW-0472">Membrane</keyword>
<organism evidence="3 4">
    <name type="scientific">Anaerococcus murdochii</name>
    <dbReference type="NCBI Taxonomy" id="411577"/>
    <lineage>
        <taxon>Bacteria</taxon>
        <taxon>Bacillati</taxon>
        <taxon>Bacillota</taxon>
        <taxon>Tissierellia</taxon>
        <taxon>Tissierellales</taxon>
        <taxon>Peptoniphilaceae</taxon>
        <taxon>Anaerococcus</taxon>
    </lineage>
</organism>
<evidence type="ECO:0008006" key="5">
    <source>
        <dbReference type="Google" id="ProtNLM"/>
    </source>
</evidence>
<feature type="transmembrane region" description="Helical" evidence="2">
    <location>
        <begin position="155"/>
        <end position="175"/>
    </location>
</feature>
<protein>
    <recommendedName>
        <fullName evidence="5">Chain length determinant protein</fullName>
    </recommendedName>
</protein>
<name>A0ABS7SZ45_9FIRM</name>
<sequence length="322" mass="36190">MENRKSKFTAFLSSIIAGIIVAMVVYFGLNFAGYKEYRASAKLVTTSVENLNEENPAATFAGTLNSKAIKARTLENLKIDWPESKLDSKLSLTPIASSPIIEISVTDTNKSRAEDLADEYADLSVTVINNIYNTGANVMEYAYQNANVVDNTIKYATYAGLAGFLIYLIISLVSVSRHNHKLKKNKAKDYKKEEKKAKNQVKKNKEEIEEEEILEEDVDFEGDDDFDEKIEEESPEVLKDLEDEIEVKEETRPLEQVSEEAGEDFAATRKIDKADIDKARQIDEAKAEEVDKLDEVIEEEKGGNKIEILGKLPKYQRGALDV</sequence>
<feature type="region of interest" description="Disordered" evidence="1">
    <location>
        <begin position="184"/>
        <end position="210"/>
    </location>
</feature>
<evidence type="ECO:0000313" key="3">
    <source>
        <dbReference type="EMBL" id="MBZ2386785.1"/>
    </source>
</evidence>
<evidence type="ECO:0000313" key="4">
    <source>
        <dbReference type="Proteomes" id="UP000734271"/>
    </source>
</evidence>
<dbReference type="RefSeq" id="WP_223419219.1">
    <property type="nucleotide sequence ID" value="NZ_JAIPME010000002.1"/>
</dbReference>
<keyword evidence="2" id="KW-1133">Transmembrane helix</keyword>
<evidence type="ECO:0000256" key="2">
    <source>
        <dbReference type="SAM" id="Phobius"/>
    </source>
</evidence>
<dbReference type="EMBL" id="JAIPME010000002">
    <property type="protein sequence ID" value="MBZ2386785.1"/>
    <property type="molecule type" value="Genomic_DNA"/>
</dbReference>
<dbReference type="Proteomes" id="UP000734271">
    <property type="component" value="Unassembled WGS sequence"/>
</dbReference>
<feature type="compositionally biased region" description="Basic and acidic residues" evidence="1">
    <location>
        <begin position="187"/>
        <end position="197"/>
    </location>
</feature>
<keyword evidence="2" id="KW-0812">Transmembrane</keyword>
<comment type="caution">
    <text evidence="3">The sequence shown here is derived from an EMBL/GenBank/DDBJ whole genome shotgun (WGS) entry which is preliminary data.</text>
</comment>
<reference evidence="3 4" key="1">
    <citation type="submission" date="2021-08" db="EMBL/GenBank/DDBJ databases">
        <title>FDA dAtabase for Regulatory Grade micrObial Sequences (FDA-ARGOS): Supporting development and validation of Infectious Disease Dx tests.</title>
        <authorList>
            <person name="Sproer C."/>
            <person name="Gronow S."/>
            <person name="Severitt S."/>
            <person name="Schroder I."/>
            <person name="Tallon L."/>
            <person name="Sadzewicz L."/>
            <person name="Zhao X."/>
            <person name="Boylan J."/>
            <person name="Ott S."/>
            <person name="Bowen H."/>
            <person name="Vavikolanu K."/>
            <person name="Hazen T."/>
            <person name="Aluvathingal J."/>
            <person name="Nadendla S."/>
            <person name="Lowell S."/>
            <person name="Myers T."/>
            <person name="Yan Y."/>
            <person name="Sichtig H."/>
        </authorList>
    </citation>
    <scope>NUCLEOTIDE SEQUENCE [LARGE SCALE GENOMIC DNA]</scope>
    <source>
        <strain evidence="3 4">FDAARGOS_1460</strain>
    </source>
</reference>
<proteinExistence type="predicted"/>
<accession>A0ABS7SZ45</accession>
<feature type="transmembrane region" description="Helical" evidence="2">
    <location>
        <begin position="9"/>
        <end position="29"/>
    </location>
</feature>
<keyword evidence="4" id="KW-1185">Reference proteome</keyword>
<evidence type="ECO:0000256" key="1">
    <source>
        <dbReference type="SAM" id="MobiDB-lite"/>
    </source>
</evidence>